<dbReference type="RefSeq" id="WP_149852053.1">
    <property type="nucleotide sequence ID" value="NZ_VUOB01000042.1"/>
</dbReference>
<dbReference type="SUPFAM" id="SSF46894">
    <property type="entry name" value="C-terminal effector domain of the bipartite response regulators"/>
    <property type="match status" value="1"/>
</dbReference>
<dbReference type="CDD" id="cd06170">
    <property type="entry name" value="LuxR_C_like"/>
    <property type="match status" value="1"/>
</dbReference>
<sequence length="208" mass="22674">MGPRVPVATYAADPILRFGVAHQLRPRPEVELLGPDEEDRAKVALVVVDQVDEDAVQLLLRLRRSSAARTALVVGRFEGAALRSAIECGVAAVLRRSEADQDRLVAVVTAVARGEGVLPGDLLGQLLDHVGQLQRAALDPRGVTLSTLAAREVDVLRLVSEGFDTNEIADKLSYSERTIKNILYEINTRLRLRNRAHAVGYAMRNGLI</sequence>
<dbReference type="PRINTS" id="PR00038">
    <property type="entry name" value="HTHLUXR"/>
</dbReference>
<dbReference type="Pfam" id="PF00196">
    <property type="entry name" value="GerE"/>
    <property type="match status" value="1"/>
</dbReference>
<dbReference type="EMBL" id="VUOB01000042">
    <property type="protein sequence ID" value="KAA2258076.1"/>
    <property type="molecule type" value="Genomic_DNA"/>
</dbReference>
<keyword evidence="2" id="KW-0238">DNA-binding</keyword>
<keyword evidence="1" id="KW-0805">Transcription regulation</keyword>
<keyword evidence="3" id="KW-0804">Transcription</keyword>
<name>A0A5B2X497_9PSEU</name>
<dbReference type="PANTHER" id="PTHR44688:SF16">
    <property type="entry name" value="DNA-BINDING TRANSCRIPTIONAL ACTIVATOR DEVR_DOSR"/>
    <property type="match status" value="1"/>
</dbReference>
<dbReference type="InterPro" id="IPR016032">
    <property type="entry name" value="Sig_transdc_resp-reg_C-effctor"/>
</dbReference>
<comment type="caution">
    <text evidence="5">The sequence shown here is derived from an EMBL/GenBank/DDBJ whole genome shotgun (WGS) entry which is preliminary data.</text>
</comment>
<dbReference type="OrthoDB" id="4309410at2"/>
<accession>A0A5B2X497</accession>
<organism evidence="5 6">
    <name type="scientific">Solihabitans fulvus</name>
    <dbReference type="NCBI Taxonomy" id="1892852"/>
    <lineage>
        <taxon>Bacteria</taxon>
        <taxon>Bacillati</taxon>
        <taxon>Actinomycetota</taxon>
        <taxon>Actinomycetes</taxon>
        <taxon>Pseudonocardiales</taxon>
        <taxon>Pseudonocardiaceae</taxon>
        <taxon>Solihabitans</taxon>
    </lineage>
</organism>
<dbReference type="GO" id="GO:0006355">
    <property type="term" value="P:regulation of DNA-templated transcription"/>
    <property type="evidence" value="ECO:0007669"/>
    <property type="project" value="InterPro"/>
</dbReference>
<reference evidence="5 6" key="2">
    <citation type="submission" date="2019-09" db="EMBL/GenBank/DDBJ databases">
        <authorList>
            <person name="Jin C."/>
        </authorList>
    </citation>
    <scope>NUCLEOTIDE SEQUENCE [LARGE SCALE GENOMIC DNA]</scope>
    <source>
        <strain evidence="5 6">AN110305</strain>
    </source>
</reference>
<dbReference type="Gene3D" id="3.40.50.2300">
    <property type="match status" value="1"/>
</dbReference>
<keyword evidence="6" id="KW-1185">Reference proteome</keyword>
<feature type="domain" description="HTH luxR-type" evidence="4">
    <location>
        <begin position="141"/>
        <end position="206"/>
    </location>
</feature>
<protein>
    <submittedName>
        <fullName evidence="5">Response regulator transcription factor</fullName>
    </submittedName>
</protein>
<evidence type="ECO:0000256" key="1">
    <source>
        <dbReference type="ARBA" id="ARBA00023015"/>
    </source>
</evidence>
<dbReference type="Proteomes" id="UP000323454">
    <property type="component" value="Unassembled WGS sequence"/>
</dbReference>
<evidence type="ECO:0000313" key="6">
    <source>
        <dbReference type="Proteomes" id="UP000323454"/>
    </source>
</evidence>
<dbReference type="PANTHER" id="PTHR44688">
    <property type="entry name" value="DNA-BINDING TRANSCRIPTIONAL ACTIVATOR DEVR_DOSR"/>
    <property type="match status" value="1"/>
</dbReference>
<evidence type="ECO:0000313" key="5">
    <source>
        <dbReference type="EMBL" id="KAA2258076.1"/>
    </source>
</evidence>
<dbReference type="SMART" id="SM00421">
    <property type="entry name" value="HTH_LUXR"/>
    <property type="match status" value="1"/>
</dbReference>
<proteinExistence type="predicted"/>
<dbReference type="InterPro" id="IPR000792">
    <property type="entry name" value="Tscrpt_reg_LuxR_C"/>
</dbReference>
<reference evidence="5 6" key="1">
    <citation type="submission" date="2019-09" db="EMBL/GenBank/DDBJ databases">
        <title>Goodfellowia gen. nov., a new genus of the Pseudonocardineae related to Actinoalloteichus, containing Goodfellowia coeruleoviolacea gen. nov., comb. nov. gen. nov., comb. nov.</title>
        <authorList>
            <person name="Labeda D."/>
        </authorList>
    </citation>
    <scope>NUCLEOTIDE SEQUENCE [LARGE SCALE GENOMIC DNA]</scope>
    <source>
        <strain evidence="5 6">AN110305</strain>
    </source>
</reference>
<evidence type="ECO:0000259" key="4">
    <source>
        <dbReference type="PROSITE" id="PS50043"/>
    </source>
</evidence>
<dbReference type="PROSITE" id="PS50043">
    <property type="entry name" value="HTH_LUXR_2"/>
    <property type="match status" value="1"/>
</dbReference>
<dbReference type="GO" id="GO:0003677">
    <property type="term" value="F:DNA binding"/>
    <property type="evidence" value="ECO:0007669"/>
    <property type="project" value="UniProtKB-KW"/>
</dbReference>
<evidence type="ECO:0000256" key="2">
    <source>
        <dbReference type="ARBA" id="ARBA00023125"/>
    </source>
</evidence>
<dbReference type="AlphaFoldDB" id="A0A5B2X497"/>
<gene>
    <name evidence="5" type="ORF">F0L68_24180</name>
</gene>
<evidence type="ECO:0000256" key="3">
    <source>
        <dbReference type="ARBA" id="ARBA00023163"/>
    </source>
</evidence>